<dbReference type="Proteomes" id="UP000014977">
    <property type="component" value="Unassembled WGS sequence"/>
</dbReference>
<evidence type="ECO:0000313" key="1">
    <source>
        <dbReference type="EMBL" id="EPR39308.1"/>
    </source>
</evidence>
<keyword evidence="2" id="KW-1185">Reference proteome</keyword>
<dbReference type="AlphaFoldDB" id="S7V3S0"/>
<sequence length="160" mass="18968">MDKIEDRKKFRPELDEFINEFIELFSDGIKNGYRLKEIRYPKKSQMPTRRIIVDSAAYTVRPSFVMPYHTAFTSEVEKALFLRKFDVPFWALTHVFGRDPMYWHRMEQNLGRNSIVGTTIKDPDLLPDHIVADEKYSRLKGEKRFTCPLLSARSAYWESP</sequence>
<accession>S7V3S0</accession>
<comment type="caution">
    <text evidence="1">The sequence shown here is derived from an EMBL/GenBank/DDBJ whole genome shotgun (WGS) entry which is preliminary data.</text>
</comment>
<dbReference type="OrthoDB" id="573987at2"/>
<name>S7V3S0_DESML</name>
<protein>
    <submittedName>
        <fullName evidence="1">Uncharacterized protein</fullName>
    </submittedName>
</protein>
<dbReference type="EMBL" id="ATHJ01000090">
    <property type="protein sequence ID" value="EPR39308.1"/>
    <property type="molecule type" value="Genomic_DNA"/>
</dbReference>
<proteinExistence type="predicted"/>
<organism evidence="1 2">
    <name type="scientific">Desulfococcus multivorans DSM 2059</name>
    <dbReference type="NCBI Taxonomy" id="1121405"/>
    <lineage>
        <taxon>Bacteria</taxon>
        <taxon>Pseudomonadati</taxon>
        <taxon>Thermodesulfobacteriota</taxon>
        <taxon>Desulfobacteria</taxon>
        <taxon>Desulfobacterales</taxon>
        <taxon>Desulfococcaceae</taxon>
        <taxon>Desulfococcus</taxon>
    </lineage>
</organism>
<reference evidence="1 2" key="1">
    <citation type="journal article" date="2013" name="Genome Announc.">
        <title>Draft genome sequences for three mercury-methylating, sulfate-reducing bacteria.</title>
        <authorList>
            <person name="Brown S.D."/>
            <person name="Hurt R.A.Jr."/>
            <person name="Gilmour C.C."/>
            <person name="Elias D.A."/>
        </authorList>
    </citation>
    <scope>NUCLEOTIDE SEQUENCE [LARGE SCALE GENOMIC DNA]</scope>
    <source>
        <strain evidence="1 2">DSM 2059</strain>
    </source>
</reference>
<evidence type="ECO:0000313" key="2">
    <source>
        <dbReference type="Proteomes" id="UP000014977"/>
    </source>
</evidence>
<gene>
    <name evidence="1" type="ORF">dsmv_2650</name>
</gene>
<dbReference type="STRING" id="897.B2D07_03545"/>
<dbReference type="RefSeq" id="WP_020877407.1">
    <property type="nucleotide sequence ID" value="NZ_ATHJ01000090.1"/>
</dbReference>